<dbReference type="EMBL" id="CM007658">
    <property type="protein sequence ID" value="ONH93509.1"/>
    <property type="molecule type" value="Genomic_DNA"/>
</dbReference>
<dbReference type="Gramene" id="ONH93509">
    <property type="protein sequence ID" value="ONH93509"/>
    <property type="gene ID" value="PRUPE_8G235200"/>
</dbReference>
<evidence type="ECO:0000313" key="2">
    <source>
        <dbReference type="EMBL" id="ONH93509.1"/>
    </source>
</evidence>
<accession>M5W4B9</accession>
<sequence>MSIWTYFNNLIHTQFTPEKKKLGVLFHSPKKDQNFLFLASESYKQSMFLFELRCFLVNNKISLPSSTQCTKADKIRKDQTPTDSLHKISTRNVVEQSHHSPPKPLIKCQNPHKQTSEMEKGERDPLQLWLEFAGPLSQITSSELQRHGARPATK</sequence>
<feature type="region of interest" description="Disordered" evidence="1">
    <location>
        <begin position="68"/>
        <end position="124"/>
    </location>
</feature>
<dbReference type="Proteomes" id="UP000006882">
    <property type="component" value="Chromosome G8"/>
</dbReference>
<name>M5W4B9_PRUPE</name>
<organism evidence="2 3">
    <name type="scientific">Prunus persica</name>
    <name type="common">Peach</name>
    <name type="synonym">Amygdalus persica</name>
    <dbReference type="NCBI Taxonomy" id="3760"/>
    <lineage>
        <taxon>Eukaryota</taxon>
        <taxon>Viridiplantae</taxon>
        <taxon>Streptophyta</taxon>
        <taxon>Embryophyta</taxon>
        <taxon>Tracheophyta</taxon>
        <taxon>Spermatophyta</taxon>
        <taxon>Magnoliopsida</taxon>
        <taxon>eudicotyledons</taxon>
        <taxon>Gunneridae</taxon>
        <taxon>Pentapetalae</taxon>
        <taxon>rosids</taxon>
        <taxon>fabids</taxon>
        <taxon>Rosales</taxon>
        <taxon>Rosaceae</taxon>
        <taxon>Amygdaloideae</taxon>
        <taxon>Amygdaleae</taxon>
        <taxon>Prunus</taxon>
    </lineage>
</organism>
<dbReference type="HOGENOM" id="CLU_1707310_0_0_1"/>
<reference evidence="2 3" key="1">
    <citation type="journal article" date="2013" name="Nat. Genet.">
        <title>The high-quality draft genome of peach (Prunus persica) identifies unique patterns of genetic diversity, domestication and genome evolution.</title>
        <authorList>
            <consortium name="International Peach Genome Initiative"/>
            <person name="Verde I."/>
            <person name="Abbott A.G."/>
            <person name="Scalabrin S."/>
            <person name="Jung S."/>
            <person name="Shu S."/>
            <person name="Marroni F."/>
            <person name="Zhebentyayeva T."/>
            <person name="Dettori M.T."/>
            <person name="Grimwood J."/>
            <person name="Cattonaro F."/>
            <person name="Zuccolo A."/>
            <person name="Rossini L."/>
            <person name="Jenkins J."/>
            <person name="Vendramin E."/>
            <person name="Meisel L.A."/>
            <person name="Decroocq V."/>
            <person name="Sosinski B."/>
            <person name="Prochnik S."/>
            <person name="Mitros T."/>
            <person name="Policriti A."/>
            <person name="Cipriani G."/>
            <person name="Dondini L."/>
            <person name="Ficklin S."/>
            <person name="Goodstein D.M."/>
            <person name="Xuan P."/>
            <person name="Del Fabbro C."/>
            <person name="Aramini V."/>
            <person name="Copetti D."/>
            <person name="Gonzalez S."/>
            <person name="Horner D.S."/>
            <person name="Falchi R."/>
            <person name="Lucas S."/>
            <person name="Mica E."/>
            <person name="Maldonado J."/>
            <person name="Lazzari B."/>
            <person name="Bielenberg D."/>
            <person name="Pirona R."/>
            <person name="Miculan M."/>
            <person name="Barakat A."/>
            <person name="Testolin R."/>
            <person name="Stella A."/>
            <person name="Tartarini S."/>
            <person name="Tonutti P."/>
            <person name="Arus P."/>
            <person name="Orellana A."/>
            <person name="Wells C."/>
            <person name="Main D."/>
            <person name="Vizzotto G."/>
            <person name="Silva H."/>
            <person name="Salamini F."/>
            <person name="Schmutz J."/>
            <person name="Morgante M."/>
            <person name="Rokhsar D.S."/>
        </authorList>
    </citation>
    <scope>NUCLEOTIDE SEQUENCE [LARGE SCALE GENOMIC DNA]</scope>
    <source>
        <strain evidence="3">cv. Nemared</strain>
    </source>
</reference>
<gene>
    <name evidence="2" type="ORF">PRUPE_8G235200</name>
</gene>
<evidence type="ECO:0000313" key="3">
    <source>
        <dbReference type="Proteomes" id="UP000006882"/>
    </source>
</evidence>
<keyword evidence="3" id="KW-1185">Reference proteome</keyword>
<feature type="compositionally biased region" description="Basic and acidic residues" evidence="1">
    <location>
        <begin position="114"/>
        <end position="124"/>
    </location>
</feature>
<feature type="compositionally biased region" description="Basic and acidic residues" evidence="1">
    <location>
        <begin position="71"/>
        <end position="86"/>
    </location>
</feature>
<proteinExistence type="predicted"/>
<protein>
    <submittedName>
        <fullName evidence="2">Uncharacterized protein</fullName>
    </submittedName>
</protein>
<evidence type="ECO:0000256" key="1">
    <source>
        <dbReference type="SAM" id="MobiDB-lite"/>
    </source>
</evidence>
<dbReference type="AlphaFoldDB" id="M5W4B9"/>